<feature type="signal peptide" evidence="1">
    <location>
        <begin position="1"/>
        <end position="22"/>
    </location>
</feature>
<reference evidence="2 3" key="1">
    <citation type="submission" date="2014-07" db="EMBL/GenBank/DDBJ databases">
        <title>Draft Genome Sequence of Gephyronic Acid Producer, Cystobacter violaceus Strain Cb vi76.</title>
        <authorList>
            <person name="Stevens D.C."/>
            <person name="Young J."/>
            <person name="Carmichael R."/>
            <person name="Tan J."/>
            <person name="Taylor R.E."/>
        </authorList>
    </citation>
    <scope>NUCLEOTIDE SEQUENCE [LARGE SCALE GENOMIC DNA]</scope>
    <source>
        <strain evidence="2 3">Cb vi76</strain>
    </source>
</reference>
<organism evidence="2 3">
    <name type="scientific">Archangium violaceum Cb vi76</name>
    <dbReference type="NCBI Taxonomy" id="1406225"/>
    <lineage>
        <taxon>Bacteria</taxon>
        <taxon>Pseudomonadati</taxon>
        <taxon>Myxococcota</taxon>
        <taxon>Myxococcia</taxon>
        <taxon>Myxococcales</taxon>
        <taxon>Cystobacterineae</taxon>
        <taxon>Archangiaceae</taxon>
        <taxon>Archangium</taxon>
    </lineage>
</organism>
<gene>
    <name evidence="2" type="ORF">Q664_34380</name>
</gene>
<dbReference type="RefSeq" id="WP_043404914.1">
    <property type="nucleotide sequence ID" value="NZ_JPMI01000240.1"/>
</dbReference>
<evidence type="ECO:0000313" key="3">
    <source>
        <dbReference type="Proteomes" id="UP000028547"/>
    </source>
</evidence>
<keyword evidence="1" id="KW-0732">Signal</keyword>
<evidence type="ECO:0008006" key="4">
    <source>
        <dbReference type="Google" id="ProtNLM"/>
    </source>
</evidence>
<dbReference type="AlphaFoldDB" id="A0A084SLY3"/>
<dbReference type="Proteomes" id="UP000028547">
    <property type="component" value="Unassembled WGS sequence"/>
</dbReference>
<feature type="chain" id="PRO_5001781469" description="Carboxypeptidase regulatory-like domain-containing protein" evidence="1">
    <location>
        <begin position="23"/>
        <end position="725"/>
    </location>
</feature>
<comment type="caution">
    <text evidence="2">The sequence shown here is derived from an EMBL/GenBank/DDBJ whole genome shotgun (WGS) entry which is preliminary data.</text>
</comment>
<evidence type="ECO:0000256" key="1">
    <source>
        <dbReference type="SAM" id="SignalP"/>
    </source>
</evidence>
<protein>
    <recommendedName>
        <fullName evidence="4">Carboxypeptidase regulatory-like domain-containing protein</fullName>
    </recommendedName>
</protein>
<name>A0A084SLY3_9BACT</name>
<accession>A0A084SLY3</accession>
<dbReference type="EMBL" id="JPMI01000240">
    <property type="protein sequence ID" value="KFA89468.1"/>
    <property type="molecule type" value="Genomic_DNA"/>
</dbReference>
<sequence length="725" mass="77937">MLRAFAALFVLVPLLWAVPAGAQAGETYCVGGYEGTPPKVLAACDMPDVRRMHEDWHYHNWVTNGQECFVCYDEEDSTCETKFLRRNRGTWRRADPYECARLYGEKHGAGNVVEHVINGEHVTPGAPPPPMQLEARVERISPGPYTAGDKVTVVGAVRDERGAPRPLAGGTFRVTDASGKASEHEGTVAPDGTVSAGFSLPASDSVRIEFIPKLPSLGRNEKLRAAASEAQSLKVEVCGFRARVVQPTAHEALVSGQAIALSARLFDAAGQVPVTSPPAGLSLEFTVQVDGEKPRVLRADGALSASWTPPASPKPREVRFSAGGRTGERVVCPAGEVSATVSDLGLGFDTSELPRTCYVGLACKGTVRLIRPEPGTSRQQVDALLADPKVEARVVDTGEERYRGPPRADDRYEFSATYAEPGAASWSIEFQTPKGPVTMPTHEVRVRPQLEVKLPAELDFGTVTAGASVAAACQKLDFSGSRGAEEHSWELRAEGLEGCQSRPVLRLLNVQGQADTHGLAPSLGIEALDPKNRWLDICLEVPRCAGEVSPDSAVLRVVPRTPEFKAQEKTVRLRWKVEGRGFLGCHGAWVWPTLALLGFGLVIAGFTQPARFPPGASIRVAGSERGMRQSAAILLQDCPGSSPGFYRDARLGLHGDGEVNGRTRNAVIVLRATRGAGVVLTGLGPLEQQDRRTLQWEPVTDLARGHVPSPSVLYRAGGTYFKVEL</sequence>
<evidence type="ECO:0000313" key="2">
    <source>
        <dbReference type="EMBL" id="KFA89468.1"/>
    </source>
</evidence>
<proteinExistence type="predicted"/>